<name>A0A2L0EKZ4_SORCE</name>
<reference evidence="1 2" key="1">
    <citation type="submission" date="2015-09" db="EMBL/GenBank/DDBJ databases">
        <title>Sorangium comparison.</title>
        <authorList>
            <person name="Zaburannyi N."/>
            <person name="Bunk B."/>
            <person name="Overmann J."/>
            <person name="Mueller R."/>
        </authorList>
    </citation>
    <scope>NUCLEOTIDE SEQUENCE [LARGE SCALE GENOMIC DNA]</scope>
    <source>
        <strain evidence="1 2">So ce26</strain>
    </source>
</reference>
<dbReference type="OrthoDB" id="20966at2"/>
<proteinExistence type="predicted"/>
<evidence type="ECO:0000313" key="2">
    <source>
        <dbReference type="Proteomes" id="UP000238348"/>
    </source>
</evidence>
<dbReference type="EMBL" id="CP012673">
    <property type="protein sequence ID" value="AUX39963.1"/>
    <property type="molecule type" value="Genomic_DNA"/>
</dbReference>
<dbReference type="RefSeq" id="WP_104977842.1">
    <property type="nucleotide sequence ID" value="NZ_CP012673.1"/>
</dbReference>
<dbReference type="AlphaFoldDB" id="A0A2L0EKZ4"/>
<dbReference type="Proteomes" id="UP000238348">
    <property type="component" value="Chromosome"/>
</dbReference>
<gene>
    <name evidence="1" type="ORF">SOCE26_013580</name>
</gene>
<evidence type="ECO:0008006" key="3">
    <source>
        <dbReference type="Google" id="ProtNLM"/>
    </source>
</evidence>
<sequence length="312" mass="33200">MDRASAWILNFDADEELARPAGYTPRRAVADRAPELAGRVLALLRPGDVVLSPELPSPLVPPAPPGIAFVGRAWCPTPRARRLLGRAGVTPAEAPPLDVLRRVNHRKFCADLGQTLPGACYVTTLAELDAAVAEPTPSGHWLLKRPFGFAGRGRRRVARGALPPDVRPWAVASLAPAPASAGGPGGPGGGLQVEPWVERRGDFSLHGHVARGGVVRLGAPCVQRCDAHGAYLGADRAGEGELEGEERRRLVEAALAAGHALAGAGYFGPFGIDAFRWEDERGGLRWNPRCEINARYTMAWAIGMGDVRPDLE</sequence>
<evidence type="ECO:0000313" key="1">
    <source>
        <dbReference type="EMBL" id="AUX39963.1"/>
    </source>
</evidence>
<organism evidence="1 2">
    <name type="scientific">Sorangium cellulosum</name>
    <name type="common">Polyangium cellulosum</name>
    <dbReference type="NCBI Taxonomy" id="56"/>
    <lineage>
        <taxon>Bacteria</taxon>
        <taxon>Pseudomonadati</taxon>
        <taxon>Myxococcota</taxon>
        <taxon>Polyangia</taxon>
        <taxon>Polyangiales</taxon>
        <taxon>Polyangiaceae</taxon>
        <taxon>Sorangium</taxon>
    </lineage>
</organism>
<dbReference type="SUPFAM" id="SSF56059">
    <property type="entry name" value="Glutathione synthetase ATP-binding domain-like"/>
    <property type="match status" value="1"/>
</dbReference>
<protein>
    <recommendedName>
        <fullName evidence="3">ATP-grasp domain-containing protein</fullName>
    </recommendedName>
</protein>
<accession>A0A2L0EKZ4</accession>